<sequence>MQNCSTIIIVLSKIIYQIYIYYNLPISISKLHKTIFYKTNMYFESKKLEKKLYNTLYLFYVLQLKVFFCYIHNKYTSFYRSNILFS</sequence>
<dbReference type="Proteomes" id="UP000054454">
    <property type="component" value="Unassembled WGS sequence"/>
</dbReference>
<dbReference type="RefSeq" id="XP_018224574.1">
    <property type="nucleotide sequence ID" value="XM_018372257.1"/>
</dbReference>
<accession>A0A0W4ZCC0</accession>
<evidence type="ECO:0000256" key="1">
    <source>
        <dbReference type="SAM" id="Phobius"/>
    </source>
</evidence>
<keyword evidence="1" id="KW-1133">Transmembrane helix</keyword>
<organism evidence="2 3">
    <name type="scientific">Pneumocystis carinii (strain B80)</name>
    <name type="common">Rat pneumocystis pneumonia agent</name>
    <name type="synonym">Pneumocystis carinii f. sp. carinii</name>
    <dbReference type="NCBI Taxonomy" id="1408658"/>
    <lineage>
        <taxon>Eukaryota</taxon>
        <taxon>Fungi</taxon>
        <taxon>Dikarya</taxon>
        <taxon>Ascomycota</taxon>
        <taxon>Taphrinomycotina</taxon>
        <taxon>Pneumocystomycetes</taxon>
        <taxon>Pneumocystaceae</taxon>
        <taxon>Pneumocystis</taxon>
    </lineage>
</organism>
<comment type="caution">
    <text evidence="2">The sequence shown here is derived from an EMBL/GenBank/DDBJ whole genome shotgun (WGS) entry which is preliminary data.</text>
</comment>
<dbReference type="VEuPathDB" id="FungiDB:T552_04206"/>
<reference evidence="3" key="1">
    <citation type="journal article" date="2016" name="Nat. Commun.">
        <title>Genome analysis of three Pneumocystis species reveals adaptation mechanisms to life exclusively in mammalian hosts.</title>
        <authorList>
            <person name="Ma L."/>
            <person name="Chen Z."/>
            <person name="Huang D.W."/>
            <person name="Kutty G."/>
            <person name="Ishihara M."/>
            <person name="Wang H."/>
            <person name="Abouelleil A."/>
            <person name="Bishop L."/>
            <person name="Davey E."/>
            <person name="Deng R."/>
            <person name="Deng X."/>
            <person name="Fan L."/>
            <person name="Fantoni G."/>
            <person name="Fitzgerald M."/>
            <person name="Gogineni E."/>
            <person name="Goldberg J.M."/>
            <person name="Handley G."/>
            <person name="Hu X."/>
            <person name="Huber C."/>
            <person name="Jiao X."/>
            <person name="Jones K."/>
            <person name="Levin J.Z."/>
            <person name="Liu Y."/>
            <person name="Macdonald P."/>
            <person name="Melnikov A."/>
            <person name="Raley C."/>
            <person name="Sassi M."/>
            <person name="Sherman B.T."/>
            <person name="Song X."/>
            <person name="Sykes S."/>
            <person name="Tran B."/>
            <person name="Walsh L."/>
            <person name="Xia Y."/>
            <person name="Yang J."/>
            <person name="Young S."/>
            <person name="Zeng Q."/>
            <person name="Zheng X."/>
            <person name="Stephens R."/>
            <person name="Nusbaum C."/>
            <person name="Birren B.W."/>
            <person name="Azadi P."/>
            <person name="Lempicki R.A."/>
            <person name="Cuomo C.A."/>
            <person name="Kovacs J.A."/>
        </authorList>
    </citation>
    <scope>NUCLEOTIDE SEQUENCE [LARGE SCALE GENOMIC DNA]</scope>
    <source>
        <strain evidence="3">B80</strain>
    </source>
</reference>
<dbReference type="AlphaFoldDB" id="A0A0W4ZCC0"/>
<evidence type="ECO:0000313" key="2">
    <source>
        <dbReference type="EMBL" id="KTW25994.1"/>
    </source>
</evidence>
<protein>
    <submittedName>
        <fullName evidence="2">Uncharacterized protein</fullName>
    </submittedName>
</protein>
<feature type="transmembrane region" description="Helical" evidence="1">
    <location>
        <begin position="6"/>
        <end position="24"/>
    </location>
</feature>
<keyword evidence="1" id="KW-0812">Transmembrane</keyword>
<name>A0A0W4ZCC0_PNEC8</name>
<proteinExistence type="predicted"/>
<keyword evidence="3" id="KW-1185">Reference proteome</keyword>
<keyword evidence="1" id="KW-0472">Membrane</keyword>
<feature type="transmembrane region" description="Helical" evidence="1">
    <location>
        <begin position="55"/>
        <end position="73"/>
    </location>
</feature>
<dbReference type="GeneID" id="28938460"/>
<dbReference type="EMBL" id="LFVZ01000015">
    <property type="protein sequence ID" value="KTW25994.1"/>
    <property type="molecule type" value="Genomic_DNA"/>
</dbReference>
<evidence type="ECO:0000313" key="3">
    <source>
        <dbReference type="Proteomes" id="UP000054454"/>
    </source>
</evidence>
<gene>
    <name evidence="2" type="ORF">T552_04206</name>
</gene>